<dbReference type="InterPro" id="IPR037138">
    <property type="entry name" value="His_deacetylse_dom_sf"/>
</dbReference>
<evidence type="ECO:0000259" key="2">
    <source>
        <dbReference type="Pfam" id="PF00850"/>
    </source>
</evidence>
<feature type="domain" description="Histone deacetylase" evidence="2">
    <location>
        <begin position="19"/>
        <end position="304"/>
    </location>
</feature>
<dbReference type="PANTHER" id="PTHR10625:SF10">
    <property type="entry name" value="HISTONE DEACETYLASE HDAC1"/>
    <property type="match status" value="1"/>
</dbReference>
<dbReference type="PRINTS" id="PR01270">
    <property type="entry name" value="HDASUPER"/>
</dbReference>
<protein>
    <submittedName>
        <fullName evidence="3">Histone deacetylase family protein</fullName>
    </submittedName>
</protein>
<comment type="similarity">
    <text evidence="1">Belongs to the histone deacetylase family.</text>
</comment>
<dbReference type="InterPro" id="IPR023696">
    <property type="entry name" value="Ureohydrolase_dom_sf"/>
</dbReference>
<dbReference type="GO" id="GO:0004407">
    <property type="term" value="F:histone deacetylase activity"/>
    <property type="evidence" value="ECO:0007669"/>
    <property type="project" value="TreeGrafter"/>
</dbReference>
<evidence type="ECO:0000313" key="4">
    <source>
        <dbReference type="Proteomes" id="UP000609531"/>
    </source>
</evidence>
<dbReference type="RefSeq" id="WP_198880801.1">
    <property type="nucleotide sequence ID" value="NZ_JAEKJA010000003.1"/>
</dbReference>
<comment type="caution">
    <text evidence="3">The sequence shown here is derived from an EMBL/GenBank/DDBJ whole genome shotgun (WGS) entry which is preliminary data.</text>
</comment>
<dbReference type="CDD" id="cd11599">
    <property type="entry name" value="HDAC_classII_2"/>
    <property type="match status" value="1"/>
</dbReference>
<evidence type="ECO:0000313" key="3">
    <source>
        <dbReference type="EMBL" id="MBJ3774894.1"/>
    </source>
</evidence>
<dbReference type="Pfam" id="PF00850">
    <property type="entry name" value="Hist_deacetyl"/>
    <property type="match status" value="1"/>
</dbReference>
<sequence>MTLIFTDPVFALHETPRGHPERPERMAAVDRALATGPLADLPRRSFEPAPYEAIAACHPSSYIDRLEALIPEAGLVAVDADTSVGPHSMIAARLGSGASLAAVDAVMGAETPNAFVAARPPGHHAERTRAMGFCLINHVAIAARHAQAKHGAKRVAIVDFDVHHGNGTQDIFQDDGSVLYVSTHQSPHYPGTGAASERGVGNIVNLPLPAGTDGPHYRAVFEGEVMRAVAAFGPDLVILSAGFDAHAEDPLGDLLLVEDDFVWITRKMMDYAAEHCASRLVSCLEGGYSLGALERSVVAHVTALANA</sequence>
<dbReference type="AlphaFoldDB" id="A0A934INX9"/>
<dbReference type="PANTHER" id="PTHR10625">
    <property type="entry name" value="HISTONE DEACETYLASE HDAC1-RELATED"/>
    <property type="match status" value="1"/>
</dbReference>
<dbReference type="EMBL" id="JAEKJA010000003">
    <property type="protein sequence ID" value="MBJ3774894.1"/>
    <property type="molecule type" value="Genomic_DNA"/>
</dbReference>
<accession>A0A934INX9</accession>
<dbReference type="Proteomes" id="UP000609531">
    <property type="component" value="Unassembled WGS sequence"/>
</dbReference>
<name>A0A934INX9_9HYPH</name>
<dbReference type="InterPro" id="IPR023801">
    <property type="entry name" value="His_deacetylse_dom"/>
</dbReference>
<dbReference type="InterPro" id="IPR000286">
    <property type="entry name" value="HDACs"/>
</dbReference>
<gene>
    <name evidence="3" type="ORF">JCR33_04300</name>
</gene>
<dbReference type="Gene3D" id="3.40.800.20">
    <property type="entry name" value="Histone deacetylase domain"/>
    <property type="match status" value="1"/>
</dbReference>
<evidence type="ECO:0000256" key="1">
    <source>
        <dbReference type="ARBA" id="ARBA00005947"/>
    </source>
</evidence>
<dbReference type="SUPFAM" id="SSF52768">
    <property type="entry name" value="Arginase/deacetylase"/>
    <property type="match status" value="1"/>
</dbReference>
<dbReference type="GO" id="GO:0040029">
    <property type="term" value="P:epigenetic regulation of gene expression"/>
    <property type="evidence" value="ECO:0007669"/>
    <property type="project" value="TreeGrafter"/>
</dbReference>
<organism evidence="3 4">
    <name type="scientific">Acuticoccus mangrovi</name>
    <dbReference type="NCBI Taxonomy" id="2796142"/>
    <lineage>
        <taxon>Bacteria</taxon>
        <taxon>Pseudomonadati</taxon>
        <taxon>Pseudomonadota</taxon>
        <taxon>Alphaproteobacteria</taxon>
        <taxon>Hyphomicrobiales</taxon>
        <taxon>Amorphaceae</taxon>
        <taxon>Acuticoccus</taxon>
    </lineage>
</organism>
<reference evidence="3" key="1">
    <citation type="submission" date="2020-12" db="EMBL/GenBank/DDBJ databases">
        <title>Bacterial taxonomy.</title>
        <authorList>
            <person name="Pan X."/>
        </authorList>
    </citation>
    <scope>NUCLEOTIDE SEQUENCE</scope>
    <source>
        <strain evidence="3">B2012</strain>
    </source>
</reference>
<keyword evidence="4" id="KW-1185">Reference proteome</keyword>
<proteinExistence type="inferred from homology"/>